<name>A0A5J4VG51_9EUKA</name>
<organism evidence="1 2">
    <name type="scientific">Streblomastix strix</name>
    <dbReference type="NCBI Taxonomy" id="222440"/>
    <lineage>
        <taxon>Eukaryota</taxon>
        <taxon>Metamonada</taxon>
        <taxon>Preaxostyla</taxon>
        <taxon>Oxymonadida</taxon>
        <taxon>Streblomastigidae</taxon>
        <taxon>Streblomastix</taxon>
    </lineage>
</organism>
<reference evidence="1 2" key="1">
    <citation type="submission" date="2019-03" db="EMBL/GenBank/DDBJ databases">
        <title>Single cell metagenomics reveals metabolic interactions within the superorganism composed of flagellate Streblomastix strix and complex community of Bacteroidetes bacteria on its surface.</title>
        <authorList>
            <person name="Treitli S.C."/>
            <person name="Kolisko M."/>
            <person name="Husnik F."/>
            <person name="Keeling P."/>
            <person name="Hampl V."/>
        </authorList>
    </citation>
    <scope>NUCLEOTIDE SEQUENCE [LARGE SCALE GENOMIC DNA]</scope>
    <source>
        <strain evidence="1">ST1C</strain>
    </source>
</reference>
<gene>
    <name evidence="1" type="ORF">EZS28_023061</name>
</gene>
<protein>
    <submittedName>
        <fullName evidence="1">Uncharacterized protein</fullName>
    </submittedName>
</protein>
<dbReference type="Proteomes" id="UP000324800">
    <property type="component" value="Unassembled WGS sequence"/>
</dbReference>
<dbReference type="EMBL" id="SNRW01007335">
    <property type="protein sequence ID" value="KAA6381414.1"/>
    <property type="molecule type" value="Genomic_DNA"/>
</dbReference>
<accession>A0A5J4VG51</accession>
<proteinExistence type="predicted"/>
<comment type="caution">
    <text evidence="1">The sequence shown here is derived from an EMBL/GenBank/DDBJ whole genome shotgun (WGS) entry which is preliminary data.</text>
</comment>
<sequence>MDRASDYNVDGSLLGLGEFILLEILFEIEIPQDAQQFLVLCRKTFQLLIHPRFARIVQSIIIGIADASCSFAAGKLPWEDGNDKKTVGYNLYGNLNHLTVGTEGNQRYKDGQRIAVEVNMTTIPRKATFFVDDIEQPNFIIGIPEAIRFWVYTYYKSSSFTVIKFERLIKSTSQRILQSQHRQHQTQRLHVFVVQLVVVVVVRMKFLHYYLIQLHHVSVVQFVFIGKSQHRFVSEGIISMLRSQLCRVSEVSVVEAESLLHLVESTLESLLITSIHISHHSPIYPPVISMQKVFSQDRFEGIVIRSL</sequence>
<evidence type="ECO:0000313" key="2">
    <source>
        <dbReference type="Proteomes" id="UP000324800"/>
    </source>
</evidence>
<evidence type="ECO:0000313" key="1">
    <source>
        <dbReference type="EMBL" id="KAA6381414.1"/>
    </source>
</evidence>
<dbReference type="AlphaFoldDB" id="A0A5J4VG51"/>